<evidence type="ECO:0000313" key="2">
    <source>
        <dbReference type="EMBL" id="NYZ65904.1"/>
    </source>
</evidence>
<sequence length="78" mass="9424">MNDPRSGELSYPGQRSDRFIFKENYWYFKTREDLNIGPFRSLDDAKEKVKDYLDFISLASSSALQSYFSYMYDLRNYY</sequence>
<feature type="domain" description="DUF6316" evidence="1">
    <location>
        <begin position="13"/>
        <end position="55"/>
    </location>
</feature>
<evidence type="ECO:0000313" key="3">
    <source>
        <dbReference type="Proteomes" id="UP000569732"/>
    </source>
</evidence>
<gene>
    <name evidence="2" type="ORF">H0A36_07740</name>
</gene>
<dbReference type="RefSeq" id="WP_180567929.1">
    <property type="nucleotide sequence ID" value="NZ_JACCKB010000008.1"/>
</dbReference>
<reference evidence="2 3" key="1">
    <citation type="submission" date="2020-07" db="EMBL/GenBank/DDBJ databases">
        <title>Endozoicomonas sp. nov., isolated from sediment.</title>
        <authorList>
            <person name="Gu T."/>
        </authorList>
    </citation>
    <scope>NUCLEOTIDE SEQUENCE [LARGE SCALE GENOMIC DNA]</scope>
    <source>
        <strain evidence="2 3">SM1973</strain>
    </source>
</reference>
<dbReference type="Pfam" id="PF19837">
    <property type="entry name" value="DUF6316"/>
    <property type="match status" value="1"/>
</dbReference>
<accession>A0A853I727</accession>
<dbReference type="EMBL" id="JACCKB010000008">
    <property type="protein sequence ID" value="NYZ65904.1"/>
    <property type="molecule type" value="Genomic_DNA"/>
</dbReference>
<organism evidence="2 3">
    <name type="scientific">Spartinivicinus marinus</name>
    <dbReference type="NCBI Taxonomy" id="2994442"/>
    <lineage>
        <taxon>Bacteria</taxon>
        <taxon>Pseudomonadati</taxon>
        <taxon>Pseudomonadota</taxon>
        <taxon>Gammaproteobacteria</taxon>
        <taxon>Oceanospirillales</taxon>
        <taxon>Zooshikellaceae</taxon>
        <taxon>Spartinivicinus</taxon>
    </lineage>
</organism>
<proteinExistence type="predicted"/>
<keyword evidence="3" id="KW-1185">Reference proteome</keyword>
<dbReference type="InterPro" id="IPR045630">
    <property type="entry name" value="DUF6316"/>
</dbReference>
<evidence type="ECO:0000259" key="1">
    <source>
        <dbReference type="Pfam" id="PF19837"/>
    </source>
</evidence>
<protein>
    <recommendedName>
        <fullName evidence="1">DUF6316 domain-containing protein</fullName>
    </recommendedName>
</protein>
<dbReference type="AlphaFoldDB" id="A0A853I727"/>
<dbReference type="Proteomes" id="UP000569732">
    <property type="component" value="Unassembled WGS sequence"/>
</dbReference>
<comment type="caution">
    <text evidence="2">The sequence shown here is derived from an EMBL/GenBank/DDBJ whole genome shotgun (WGS) entry which is preliminary data.</text>
</comment>
<name>A0A853I727_9GAMM</name>